<evidence type="ECO:0000256" key="1">
    <source>
        <dbReference type="ARBA" id="ARBA00022741"/>
    </source>
</evidence>
<dbReference type="SMART" id="SM00220">
    <property type="entry name" value="S_TKc"/>
    <property type="match status" value="1"/>
</dbReference>
<keyword evidence="4" id="KW-0808">Transferase</keyword>
<dbReference type="GeneID" id="27687835"/>
<protein>
    <submittedName>
        <fullName evidence="4">Serine/threonine protein kinase</fullName>
    </submittedName>
</protein>
<dbReference type="SUPFAM" id="SSF56112">
    <property type="entry name" value="Protein kinase-like (PK-like)"/>
    <property type="match status" value="1"/>
</dbReference>
<evidence type="ECO:0000259" key="3">
    <source>
        <dbReference type="PROSITE" id="PS50011"/>
    </source>
</evidence>
<keyword evidence="1" id="KW-0547">Nucleotide-binding</keyword>
<dbReference type="GO" id="GO:0005829">
    <property type="term" value="C:cytosol"/>
    <property type="evidence" value="ECO:0007669"/>
    <property type="project" value="TreeGrafter"/>
</dbReference>
<dbReference type="GO" id="GO:0045719">
    <property type="term" value="P:negative regulation of glycogen biosynthetic process"/>
    <property type="evidence" value="ECO:0007669"/>
    <property type="project" value="TreeGrafter"/>
</dbReference>
<dbReference type="InterPro" id="IPR008271">
    <property type="entry name" value="Ser/Thr_kinase_AS"/>
</dbReference>
<sequence>MELFGSSWRCSAIRPTEHNPFPSAIRPVRRRAMDLFELLEVKPLTEDDAHTIFLQIITAVDALFTNYHLIHGDIKDENILIDWSGTLPIAKLIDFGGALQNVDTNTRCTESDFHGTLEFAPPEIVLGKGYDPEKAEAWSLGVLLYGMVNRGSGPFATPHQTAFGGYQLPKCSDACQELIGRMLVKDQRYRAGFKEILEHPWVVGKR</sequence>
<dbReference type="OMA" id="KFNSFAH"/>
<dbReference type="InterPro" id="IPR000719">
    <property type="entry name" value="Prot_kinase_dom"/>
</dbReference>
<dbReference type="Gene3D" id="1.10.510.10">
    <property type="entry name" value="Transferase(Phosphotransferase) domain 1"/>
    <property type="match status" value="1"/>
</dbReference>
<reference evidence="4 5" key="1">
    <citation type="submission" date="2009-08" db="EMBL/GenBank/DDBJ databases">
        <title>The Genome Sequence of Spizellomyces punctatus strain DAOM BR117.</title>
        <authorList>
            <consortium name="The Broad Institute Genome Sequencing Platform"/>
            <person name="Russ C."/>
            <person name="Cuomo C."/>
            <person name="Shea T."/>
            <person name="Young S.K."/>
            <person name="Zeng Q."/>
            <person name="Koehrsen M."/>
            <person name="Haas B."/>
            <person name="Borodovsky M."/>
            <person name="Guigo R."/>
            <person name="Alvarado L."/>
            <person name="Berlin A."/>
            <person name="Bochicchio J."/>
            <person name="Borenstein D."/>
            <person name="Chapman S."/>
            <person name="Chen Z."/>
            <person name="Engels R."/>
            <person name="Freedman E."/>
            <person name="Gellesch M."/>
            <person name="Goldberg J."/>
            <person name="Griggs A."/>
            <person name="Gujja S."/>
            <person name="Heiman D."/>
            <person name="Hepburn T."/>
            <person name="Howarth C."/>
            <person name="Jen D."/>
            <person name="Larson L."/>
            <person name="Lewis B."/>
            <person name="Mehta T."/>
            <person name="Park D."/>
            <person name="Pearson M."/>
            <person name="Roberts A."/>
            <person name="Saif S."/>
            <person name="Shenoy N."/>
            <person name="Sisk P."/>
            <person name="Stolte C."/>
            <person name="Sykes S."/>
            <person name="Thomson T."/>
            <person name="Walk T."/>
            <person name="White J."/>
            <person name="Yandava C."/>
            <person name="Burger G."/>
            <person name="Gray M.W."/>
            <person name="Holland P.W.H."/>
            <person name="King N."/>
            <person name="Lang F.B.F."/>
            <person name="Roger A.J."/>
            <person name="Ruiz-Trillo I."/>
            <person name="Lander E."/>
            <person name="Nusbaum C."/>
        </authorList>
    </citation>
    <scope>NUCLEOTIDE SEQUENCE [LARGE SCALE GENOMIC DNA]</scope>
    <source>
        <strain evidence="4 5">DAOM BR117</strain>
    </source>
</reference>
<dbReference type="VEuPathDB" id="FungiDB:SPPG_04384"/>
<dbReference type="PROSITE" id="PS00108">
    <property type="entry name" value="PROTEIN_KINASE_ST"/>
    <property type="match status" value="1"/>
</dbReference>
<dbReference type="Pfam" id="PF00069">
    <property type="entry name" value="Pkinase"/>
    <property type="match status" value="1"/>
</dbReference>
<keyword evidence="4" id="KW-0418">Kinase</keyword>
<dbReference type="PANTHER" id="PTHR24346:SF72">
    <property type="entry name" value="CAMK PROTEIN KINASE"/>
    <property type="match status" value="1"/>
</dbReference>
<dbReference type="PROSITE" id="PS50011">
    <property type="entry name" value="PROTEIN_KINASE_DOM"/>
    <property type="match status" value="1"/>
</dbReference>
<dbReference type="EMBL" id="KQ257456">
    <property type="protein sequence ID" value="KND00040.1"/>
    <property type="molecule type" value="Genomic_DNA"/>
</dbReference>
<organism evidence="4 5">
    <name type="scientific">Spizellomyces punctatus (strain DAOM BR117)</name>
    <dbReference type="NCBI Taxonomy" id="645134"/>
    <lineage>
        <taxon>Eukaryota</taxon>
        <taxon>Fungi</taxon>
        <taxon>Fungi incertae sedis</taxon>
        <taxon>Chytridiomycota</taxon>
        <taxon>Chytridiomycota incertae sedis</taxon>
        <taxon>Chytridiomycetes</taxon>
        <taxon>Spizellomycetales</taxon>
        <taxon>Spizellomycetaceae</taxon>
        <taxon>Spizellomyces</taxon>
    </lineage>
</organism>
<dbReference type="AlphaFoldDB" id="A0A0L0HGJ4"/>
<dbReference type="InParanoid" id="A0A0L0HGJ4"/>
<dbReference type="eggNOG" id="KOG0583">
    <property type="taxonomic scope" value="Eukaryota"/>
</dbReference>
<dbReference type="InterPro" id="IPR011009">
    <property type="entry name" value="Kinase-like_dom_sf"/>
</dbReference>
<dbReference type="PANTHER" id="PTHR24346">
    <property type="entry name" value="MAP/MICROTUBULE AFFINITY-REGULATING KINASE"/>
    <property type="match status" value="1"/>
</dbReference>
<evidence type="ECO:0000313" key="4">
    <source>
        <dbReference type="EMBL" id="KND00040.1"/>
    </source>
</evidence>
<dbReference type="GO" id="GO:0004674">
    <property type="term" value="F:protein serine/threonine kinase activity"/>
    <property type="evidence" value="ECO:0007669"/>
    <property type="project" value="UniProtKB-KW"/>
</dbReference>
<dbReference type="GO" id="GO:0035556">
    <property type="term" value="P:intracellular signal transduction"/>
    <property type="evidence" value="ECO:0007669"/>
    <property type="project" value="TreeGrafter"/>
</dbReference>
<gene>
    <name evidence="4" type="ORF">SPPG_04384</name>
</gene>
<keyword evidence="4" id="KW-0723">Serine/threonine-protein kinase</keyword>
<evidence type="ECO:0000256" key="2">
    <source>
        <dbReference type="ARBA" id="ARBA00022840"/>
    </source>
</evidence>
<dbReference type="OrthoDB" id="10252171at2759"/>
<accession>A0A0L0HGJ4</accession>
<dbReference type="Proteomes" id="UP000053201">
    <property type="component" value="Unassembled WGS sequence"/>
</dbReference>
<dbReference type="GO" id="GO:0005634">
    <property type="term" value="C:nucleus"/>
    <property type="evidence" value="ECO:0007669"/>
    <property type="project" value="TreeGrafter"/>
</dbReference>
<evidence type="ECO:0000313" key="5">
    <source>
        <dbReference type="Proteomes" id="UP000053201"/>
    </source>
</evidence>
<proteinExistence type="predicted"/>
<keyword evidence="5" id="KW-1185">Reference proteome</keyword>
<dbReference type="GO" id="GO:0005524">
    <property type="term" value="F:ATP binding"/>
    <property type="evidence" value="ECO:0007669"/>
    <property type="project" value="UniProtKB-KW"/>
</dbReference>
<name>A0A0L0HGJ4_SPIPD</name>
<dbReference type="STRING" id="645134.A0A0L0HGJ4"/>
<feature type="domain" description="Protein kinase" evidence="3">
    <location>
        <begin position="1"/>
        <end position="202"/>
    </location>
</feature>
<dbReference type="RefSeq" id="XP_016608079.1">
    <property type="nucleotide sequence ID" value="XM_016752623.1"/>
</dbReference>
<keyword evidence="2" id="KW-0067">ATP-binding</keyword>